<evidence type="ECO:0000313" key="3">
    <source>
        <dbReference type="EMBL" id="MCJ0761781.1"/>
    </source>
</evidence>
<reference evidence="3" key="1">
    <citation type="submission" date="2022-03" db="EMBL/GenBank/DDBJ databases">
        <authorList>
            <person name="Woo C.Y."/>
        </authorList>
    </citation>
    <scope>NUCLEOTIDE SEQUENCE</scope>
    <source>
        <strain evidence="3">CYS-02</strain>
    </source>
</reference>
<dbReference type="AlphaFoldDB" id="A0A9X2AP84"/>
<keyword evidence="2" id="KW-0732">Signal</keyword>
<evidence type="ECO:0000256" key="2">
    <source>
        <dbReference type="SAM" id="SignalP"/>
    </source>
</evidence>
<proteinExistence type="predicted"/>
<feature type="chain" id="PRO_5040721039" description="DUF4124 domain-containing protein" evidence="2">
    <location>
        <begin position="23"/>
        <end position="193"/>
    </location>
</feature>
<keyword evidence="4" id="KW-1185">Reference proteome</keyword>
<feature type="compositionally biased region" description="Basic and acidic residues" evidence="1">
    <location>
        <begin position="126"/>
        <end position="152"/>
    </location>
</feature>
<sequence length="193" mass="21390">MHKSFAICGALALLVAMAAAQAQSRYVCSNGRGGATVSDRPCNSGGMVYYGPTEGPGIAPRYEAPIPKVGEAPAHLKYMSARCSSLHDAIRTAQVRGLKSETVAEMQKNYRRECAENESEASARLGQDRRDQLQQRGEARQAEKLERDRASLREQQCGESKRILVTKRARTDLTEGERNELKRFEDNYHARCG</sequence>
<feature type="signal peptide" evidence="2">
    <location>
        <begin position="1"/>
        <end position="22"/>
    </location>
</feature>
<evidence type="ECO:0000313" key="4">
    <source>
        <dbReference type="Proteomes" id="UP001139447"/>
    </source>
</evidence>
<dbReference type="RefSeq" id="WP_243303235.1">
    <property type="nucleotide sequence ID" value="NZ_JALGBI010000001.1"/>
</dbReference>
<feature type="region of interest" description="Disordered" evidence="1">
    <location>
        <begin position="114"/>
        <end position="158"/>
    </location>
</feature>
<dbReference type="Proteomes" id="UP001139447">
    <property type="component" value="Unassembled WGS sequence"/>
</dbReference>
<accession>A0A9X2AP84</accession>
<dbReference type="EMBL" id="JALGBI010000001">
    <property type="protein sequence ID" value="MCJ0761781.1"/>
    <property type="molecule type" value="Genomic_DNA"/>
</dbReference>
<evidence type="ECO:0008006" key="5">
    <source>
        <dbReference type="Google" id="ProtNLM"/>
    </source>
</evidence>
<evidence type="ECO:0000256" key="1">
    <source>
        <dbReference type="SAM" id="MobiDB-lite"/>
    </source>
</evidence>
<comment type="caution">
    <text evidence="3">The sequence shown here is derived from an EMBL/GenBank/DDBJ whole genome shotgun (WGS) entry which is preliminary data.</text>
</comment>
<organism evidence="3 4">
    <name type="scientific">Variovorax terrae</name>
    <dbReference type="NCBI Taxonomy" id="2923278"/>
    <lineage>
        <taxon>Bacteria</taxon>
        <taxon>Pseudomonadati</taxon>
        <taxon>Pseudomonadota</taxon>
        <taxon>Betaproteobacteria</taxon>
        <taxon>Burkholderiales</taxon>
        <taxon>Comamonadaceae</taxon>
        <taxon>Variovorax</taxon>
    </lineage>
</organism>
<gene>
    <name evidence="3" type="ORF">MMF98_01035</name>
</gene>
<name>A0A9X2AP84_9BURK</name>
<protein>
    <recommendedName>
        <fullName evidence="5">DUF4124 domain-containing protein</fullName>
    </recommendedName>
</protein>